<dbReference type="AlphaFoldDB" id="A0A5A7QRT3"/>
<proteinExistence type="inferred from homology"/>
<comment type="similarity">
    <text evidence="1">Belongs to the plant acyltransferase family.</text>
</comment>
<keyword evidence="5" id="KW-1185">Reference proteome</keyword>
<dbReference type="InterPro" id="IPR023213">
    <property type="entry name" value="CAT-like_dom_sf"/>
</dbReference>
<dbReference type="Proteomes" id="UP000325081">
    <property type="component" value="Unassembled WGS sequence"/>
</dbReference>
<dbReference type="Pfam" id="PF02458">
    <property type="entry name" value="Transferase"/>
    <property type="match status" value="2"/>
</dbReference>
<protein>
    <submittedName>
        <fullName evidence="4">HXXXD-type acyl-transferase family protein</fullName>
    </submittedName>
</protein>
<sequence>MDVQILSKETIKPFTPTPHHLKTFKPSFIDQTSVPFYIPLTVFYETQPDPEDRPTTHNRLKSSLSKTLNRYYPLAGRIKGMFSVECNDKGVSYTEAKTNFALSEFLEKPDLNLLNKFLPVEANSLEEGLGFQVAVQVSIFSSGGLVIGACFYHMIADIKTMSNFLKSWAGATPADLLPSPADSPGTLTVDIPRPHDSAPIYVEARFLGRWSSVGRDRRDLATPWLPFRSSSPMVLGRRGWPACRARAVVWIGLGEAVVCLGFYRPPLAEGLGRLLGARLGVRFQIWLGLCCSFWVCNQDLDLCGLTSDSDPKNYDAVDLELGATLFPPLPSFPADYLSNKARHFFSDGRDHHITRRFVLTPTAIAALREKAASAAVPRPSRVEALTGFISGRIVAGLGKPAVVSHAVNIRRRFEPPLPEAAFGNFTWFAAVVCGPPEEGEGPRIPDHVAAMREALDAVHGEDLRAVGPESAARVLNENLGLVVKAGIRVYKFSSWCNNGFYDLDFGWGRPMWVAHMGDAGRARTKYQLMFLEGRNCGEIELWVLLGEDEIGILDNDEEFLEFATPNPSILVKK</sequence>
<accession>A0A5A7QRT3</accession>
<evidence type="ECO:0000313" key="5">
    <source>
        <dbReference type="Proteomes" id="UP000325081"/>
    </source>
</evidence>
<evidence type="ECO:0000256" key="2">
    <source>
        <dbReference type="ARBA" id="ARBA00022679"/>
    </source>
</evidence>
<dbReference type="PANTHER" id="PTHR31623:SF110">
    <property type="entry name" value="VINORINE SYNTHASE-LIKE"/>
    <property type="match status" value="1"/>
</dbReference>
<comment type="caution">
    <text evidence="4">The sequence shown here is derived from an EMBL/GenBank/DDBJ whole genome shotgun (WGS) entry which is preliminary data.</text>
</comment>
<name>A0A5A7QRT3_STRAF</name>
<dbReference type="Gene3D" id="3.30.559.10">
    <property type="entry name" value="Chloramphenicol acetyltransferase-like domain"/>
    <property type="match status" value="2"/>
</dbReference>
<evidence type="ECO:0000256" key="3">
    <source>
        <dbReference type="ARBA" id="ARBA00023315"/>
    </source>
</evidence>
<evidence type="ECO:0000313" key="4">
    <source>
        <dbReference type="EMBL" id="GER46631.1"/>
    </source>
</evidence>
<keyword evidence="2 4" id="KW-0808">Transferase</keyword>
<dbReference type="GO" id="GO:0016746">
    <property type="term" value="F:acyltransferase activity"/>
    <property type="evidence" value="ECO:0007669"/>
    <property type="project" value="UniProtKB-KW"/>
</dbReference>
<dbReference type="OrthoDB" id="671439at2759"/>
<keyword evidence="3" id="KW-0012">Acyltransferase</keyword>
<gene>
    <name evidence="4" type="ORF">STAS_23674</name>
</gene>
<reference evidence="5" key="1">
    <citation type="journal article" date="2019" name="Curr. Biol.">
        <title>Genome Sequence of Striga asiatica Provides Insight into the Evolution of Plant Parasitism.</title>
        <authorList>
            <person name="Yoshida S."/>
            <person name="Kim S."/>
            <person name="Wafula E.K."/>
            <person name="Tanskanen J."/>
            <person name="Kim Y.M."/>
            <person name="Honaas L."/>
            <person name="Yang Z."/>
            <person name="Spallek T."/>
            <person name="Conn C.E."/>
            <person name="Ichihashi Y."/>
            <person name="Cheong K."/>
            <person name="Cui S."/>
            <person name="Der J.P."/>
            <person name="Gundlach H."/>
            <person name="Jiao Y."/>
            <person name="Hori C."/>
            <person name="Ishida J.K."/>
            <person name="Kasahara H."/>
            <person name="Kiba T."/>
            <person name="Kim M.S."/>
            <person name="Koo N."/>
            <person name="Laohavisit A."/>
            <person name="Lee Y.H."/>
            <person name="Lumba S."/>
            <person name="McCourt P."/>
            <person name="Mortimer J.C."/>
            <person name="Mutuku J.M."/>
            <person name="Nomura T."/>
            <person name="Sasaki-Sekimoto Y."/>
            <person name="Seto Y."/>
            <person name="Wang Y."/>
            <person name="Wakatake T."/>
            <person name="Sakakibara H."/>
            <person name="Demura T."/>
            <person name="Yamaguchi S."/>
            <person name="Yoneyama K."/>
            <person name="Manabe R.I."/>
            <person name="Nelson D.C."/>
            <person name="Schulman A.H."/>
            <person name="Timko M.P."/>
            <person name="dePamphilis C.W."/>
            <person name="Choi D."/>
            <person name="Shirasu K."/>
        </authorList>
    </citation>
    <scope>NUCLEOTIDE SEQUENCE [LARGE SCALE GENOMIC DNA]</scope>
    <source>
        <strain evidence="5">cv. UVA1</strain>
    </source>
</reference>
<organism evidence="4 5">
    <name type="scientific">Striga asiatica</name>
    <name type="common">Asiatic witchweed</name>
    <name type="synonym">Buchnera asiatica</name>
    <dbReference type="NCBI Taxonomy" id="4170"/>
    <lineage>
        <taxon>Eukaryota</taxon>
        <taxon>Viridiplantae</taxon>
        <taxon>Streptophyta</taxon>
        <taxon>Embryophyta</taxon>
        <taxon>Tracheophyta</taxon>
        <taxon>Spermatophyta</taxon>
        <taxon>Magnoliopsida</taxon>
        <taxon>eudicotyledons</taxon>
        <taxon>Gunneridae</taxon>
        <taxon>Pentapetalae</taxon>
        <taxon>asterids</taxon>
        <taxon>lamiids</taxon>
        <taxon>Lamiales</taxon>
        <taxon>Orobanchaceae</taxon>
        <taxon>Buchnereae</taxon>
        <taxon>Striga</taxon>
    </lineage>
</organism>
<evidence type="ECO:0000256" key="1">
    <source>
        <dbReference type="ARBA" id="ARBA00009861"/>
    </source>
</evidence>
<dbReference type="EMBL" id="BKCP01007626">
    <property type="protein sequence ID" value="GER46631.1"/>
    <property type="molecule type" value="Genomic_DNA"/>
</dbReference>
<dbReference type="PANTHER" id="PTHR31623">
    <property type="entry name" value="F21J9.9"/>
    <property type="match status" value="1"/>
</dbReference>